<accession>A0ABU3PW44</accession>
<dbReference type="RefSeq" id="WP_315732888.1">
    <property type="nucleotide sequence ID" value="NZ_JAVYII010000004.1"/>
</dbReference>
<proteinExistence type="predicted"/>
<dbReference type="EMBL" id="JAVYII010000004">
    <property type="protein sequence ID" value="MDT9593399.1"/>
    <property type="molecule type" value="Genomic_DNA"/>
</dbReference>
<keyword evidence="1" id="KW-0812">Transmembrane</keyword>
<keyword evidence="1" id="KW-1133">Transmembrane helix</keyword>
<gene>
    <name evidence="2" type="ORF">RDV89_09995</name>
</gene>
<keyword evidence="1" id="KW-0472">Membrane</keyword>
<protein>
    <recommendedName>
        <fullName evidence="4">LppX_LprAFG lipoprotein</fullName>
    </recommendedName>
</protein>
<sequence length="285" mass="29249">MADEPDEKPDGEVRLVKGAVVRGRRGPSPPVLVAGGVVAALVAVGIGVAVWPSGSDEAESNGIADASLGEIGAEIDRGFRELTSVRVQLTPADESGLDFDLRIDDAGDCSGTFGPDGQTAELLQVDDRFYFRPGEGYWAQNTPDPSAEGAAETTAQLEALRAAIGDSWVDGSAAGEDQPLRDLCSGGIEALVPEAYDADAFENDGWSIGGEGDIAGTPALSLTKGAAATVWVATVGEPWVLRAEAAQGATAATYTFSEQNEPLELTAPSADEVVTAEELTAAVTG</sequence>
<dbReference type="Proteomes" id="UP001268542">
    <property type="component" value="Unassembled WGS sequence"/>
</dbReference>
<dbReference type="Gene3D" id="2.50.20.20">
    <property type="match status" value="1"/>
</dbReference>
<evidence type="ECO:0000256" key="1">
    <source>
        <dbReference type="SAM" id="Phobius"/>
    </source>
</evidence>
<evidence type="ECO:0008006" key="4">
    <source>
        <dbReference type="Google" id="ProtNLM"/>
    </source>
</evidence>
<organism evidence="2 3">
    <name type="scientific">Nocardioides imazamoxiresistens</name>
    <dbReference type="NCBI Taxonomy" id="3231893"/>
    <lineage>
        <taxon>Bacteria</taxon>
        <taxon>Bacillati</taxon>
        <taxon>Actinomycetota</taxon>
        <taxon>Actinomycetes</taxon>
        <taxon>Propionibacteriales</taxon>
        <taxon>Nocardioidaceae</taxon>
        <taxon>Nocardioides</taxon>
    </lineage>
</organism>
<keyword evidence="3" id="KW-1185">Reference proteome</keyword>
<feature type="transmembrane region" description="Helical" evidence="1">
    <location>
        <begin position="31"/>
        <end position="51"/>
    </location>
</feature>
<reference evidence="2 3" key="1">
    <citation type="submission" date="2023-08" db="EMBL/GenBank/DDBJ databases">
        <title>Nocardioides seae sp. nov., a bacterium isolated from a soil.</title>
        <authorList>
            <person name="Wang X."/>
        </authorList>
    </citation>
    <scope>NUCLEOTIDE SEQUENCE [LARGE SCALE GENOMIC DNA]</scope>
    <source>
        <strain evidence="2 3">YZH12</strain>
    </source>
</reference>
<comment type="caution">
    <text evidence="2">The sequence shown here is derived from an EMBL/GenBank/DDBJ whole genome shotgun (WGS) entry which is preliminary data.</text>
</comment>
<evidence type="ECO:0000313" key="2">
    <source>
        <dbReference type="EMBL" id="MDT9593399.1"/>
    </source>
</evidence>
<name>A0ABU3PW44_9ACTN</name>
<evidence type="ECO:0000313" key="3">
    <source>
        <dbReference type="Proteomes" id="UP001268542"/>
    </source>
</evidence>